<evidence type="ECO:0000256" key="2">
    <source>
        <dbReference type="ARBA" id="ARBA00022490"/>
    </source>
</evidence>
<organism evidence="10 11">
    <name type="scientific">Corynebacterium vitaeruminis DSM 20294</name>
    <dbReference type="NCBI Taxonomy" id="1224164"/>
    <lineage>
        <taxon>Bacteria</taxon>
        <taxon>Bacillati</taxon>
        <taxon>Actinomycetota</taxon>
        <taxon>Actinomycetes</taxon>
        <taxon>Mycobacteriales</taxon>
        <taxon>Corynebacteriaceae</taxon>
        <taxon>Corynebacterium</taxon>
    </lineage>
</organism>
<dbReference type="GO" id="GO:0005524">
    <property type="term" value="F:ATP binding"/>
    <property type="evidence" value="ECO:0007669"/>
    <property type="project" value="UniProtKB-KW"/>
</dbReference>
<dbReference type="STRING" id="1224164.B843_11235"/>
<gene>
    <name evidence="10" type="ORF">B843_11235</name>
</gene>
<dbReference type="InterPro" id="IPR011063">
    <property type="entry name" value="TilS/TtcA_N"/>
</dbReference>
<dbReference type="Pfam" id="PF01171">
    <property type="entry name" value="ATP_bind_3"/>
    <property type="match status" value="1"/>
</dbReference>
<evidence type="ECO:0000256" key="1">
    <source>
        <dbReference type="ARBA" id="ARBA00013267"/>
    </source>
</evidence>
<dbReference type="GO" id="GO:0032267">
    <property type="term" value="F:tRNA(Ile)-lysidine synthase activity"/>
    <property type="evidence" value="ECO:0007669"/>
    <property type="project" value="UniProtKB-EC"/>
</dbReference>
<dbReference type="PATRIC" id="fig|1224164.3.peg.2265"/>
<keyword evidence="4" id="KW-0819">tRNA processing</keyword>
<dbReference type="EC" id="6.3.4.19" evidence="1"/>
<dbReference type="SUPFAM" id="SSF82829">
    <property type="entry name" value="MesJ substrate recognition domain-like"/>
    <property type="match status" value="1"/>
</dbReference>
<evidence type="ECO:0000259" key="9">
    <source>
        <dbReference type="Pfam" id="PF09179"/>
    </source>
</evidence>
<dbReference type="InterPro" id="IPR015262">
    <property type="entry name" value="tRNA_Ile_lys_synt_subst-bd"/>
</dbReference>
<evidence type="ECO:0000259" key="8">
    <source>
        <dbReference type="Pfam" id="PF01171"/>
    </source>
</evidence>
<dbReference type="GO" id="GO:0005737">
    <property type="term" value="C:cytoplasm"/>
    <property type="evidence" value="ECO:0007669"/>
    <property type="project" value="InterPro"/>
</dbReference>
<dbReference type="GO" id="GO:0008033">
    <property type="term" value="P:tRNA processing"/>
    <property type="evidence" value="ECO:0007669"/>
    <property type="project" value="UniProtKB-KW"/>
</dbReference>
<evidence type="ECO:0000256" key="4">
    <source>
        <dbReference type="ARBA" id="ARBA00022694"/>
    </source>
</evidence>
<evidence type="ECO:0000313" key="11">
    <source>
        <dbReference type="Proteomes" id="UP000019222"/>
    </source>
</evidence>
<dbReference type="SUPFAM" id="SSF52402">
    <property type="entry name" value="Adenine nucleotide alpha hydrolases-like"/>
    <property type="match status" value="1"/>
</dbReference>
<evidence type="ECO:0000313" key="10">
    <source>
        <dbReference type="EMBL" id="AHI23625.1"/>
    </source>
</evidence>
<feature type="domain" description="tRNA(Ile)-lysidine/2-thiocytidine synthase N-terminal" evidence="8">
    <location>
        <begin position="5"/>
        <end position="150"/>
    </location>
</feature>
<protein>
    <recommendedName>
        <fullName evidence="1">tRNA(Ile)-lysidine synthetase</fullName>
        <ecNumber evidence="1">6.3.4.19</ecNumber>
    </recommendedName>
</protein>
<keyword evidence="2" id="KW-0963">Cytoplasm</keyword>
<accession>W5Y432</accession>
<dbReference type="Gene3D" id="3.40.50.620">
    <property type="entry name" value="HUPs"/>
    <property type="match status" value="1"/>
</dbReference>
<keyword evidence="11" id="KW-1185">Reference proteome</keyword>
<dbReference type="KEGG" id="cvt:B843_11235"/>
<dbReference type="NCBIfam" id="TIGR02432">
    <property type="entry name" value="lysidine_TilS_N"/>
    <property type="match status" value="1"/>
</dbReference>
<comment type="catalytic activity">
    <reaction evidence="7">
        <text>cytidine(34) in tRNA(Ile2) + L-lysine + ATP = lysidine(34) in tRNA(Ile2) + AMP + diphosphate + H(+)</text>
        <dbReference type="Rhea" id="RHEA:43744"/>
        <dbReference type="Rhea" id="RHEA-COMP:10625"/>
        <dbReference type="Rhea" id="RHEA-COMP:10670"/>
        <dbReference type="ChEBI" id="CHEBI:15378"/>
        <dbReference type="ChEBI" id="CHEBI:30616"/>
        <dbReference type="ChEBI" id="CHEBI:32551"/>
        <dbReference type="ChEBI" id="CHEBI:33019"/>
        <dbReference type="ChEBI" id="CHEBI:82748"/>
        <dbReference type="ChEBI" id="CHEBI:83665"/>
        <dbReference type="ChEBI" id="CHEBI:456215"/>
        <dbReference type="EC" id="6.3.4.19"/>
    </reaction>
</comment>
<evidence type="ECO:0000256" key="3">
    <source>
        <dbReference type="ARBA" id="ARBA00022598"/>
    </source>
</evidence>
<feature type="domain" description="tRNA(Ile)-lysidine synthase substrate-binding" evidence="9">
    <location>
        <begin position="200"/>
        <end position="266"/>
    </location>
</feature>
<dbReference type="Pfam" id="PF09179">
    <property type="entry name" value="TilS"/>
    <property type="match status" value="1"/>
</dbReference>
<evidence type="ECO:0000256" key="6">
    <source>
        <dbReference type="ARBA" id="ARBA00022840"/>
    </source>
</evidence>
<dbReference type="InterPro" id="IPR014729">
    <property type="entry name" value="Rossmann-like_a/b/a_fold"/>
</dbReference>
<dbReference type="PANTHER" id="PTHR43033">
    <property type="entry name" value="TRNA(ILE)-LYSIDINE SYNTHASE-RELATED"/>
    <property type="match status" value="1"/>
</dbReference>
<keyword evidence="5" id="KW-0547">Nucleotide-binding</keyword>
<keyword evidence="3" id="KW-0436">Ligase</keyword>
<evidence type="ECO:0000256" key="7">
    <source>
        <dbReference type="ARBA" id="ARBA00048539"/>
    </source>
</evidence>
<name>W5Y432_9CORY</name>
<evidence type="ECO:0000256" key="5">
    <source>
        <dbReference type="ARBA" id="ARBA00022741"/>
    </source>
</evidence>
<dbReference type="InterPro" id="IPR012094">
    <property type="entry name" value="tRNA_Ile_lys_synt"/>
</dbReference>
<dbReference type="AlphaFoldDB" id="W5Y432"/>
<keyword evidence="6" id="KW-0067">ATP-binding</keyword>
<dbReference type="Proteomes" id="UP000019222">
    <property type="component" value="Chromosome"/>
</dbReference>
<proteinExistence type="predicted"/>
<dbReference type="eggNOG" id="COG0037">
    <property type="taxonomic scope" value="Bacteria"/>
</dbReference>
<dbReference type="Gene3D" id="1.20.59.20">
    <property type="match status" value="1"/>
</dbReference>
<reference evidence="10 11" key="1">
    <citation type="submission" date="2013-02" db="EMBL/GenBank/DDBJ databases">
        <title>The complete genome sequence of Corynebacterium vitaeruminis DSM 20294.</title>
        <authorList>
            <person name="Ruckert C."/>
            <person name="Albersmeier A."/>
            <person name="Kalinowski J."/>
        </authorList>
    </citation>
    <scope>NUCLEOTIDE SEQUENCE [LARGE SCALE GENOMIC DNA]</scope>
    <source>
        <strain evidence="11">ATCC 10234</strain>
    </source>
</reference>
<sequence>MAAARAEGREVHAVVVDHGLQPGSTEVAAAAAAQAQALGATAEVVPVIVGEGNVEARAREARYRALREAARARGRALWVAHTADDQAETVLLSGLRGQLSAMSVHGEITRPFLRVRRADTRGACAELGLKPWDDPMNEDPAFLRVALRREVLPLLGELAGRDPVEALAAAGALVAEDRELLDELAAGAFAEASQGEGLVVDKLRKLAPALRRRVLAAYLHERKLKVSAAILQSIDSLVTSWSGQGGVAVGGNSRERLEIVRKDGKLCVIARRKATS</sequence>
<dbReference type="EMBL" id="CP004353">
    <property type="protein sequence ID" value="AHI23625.1"/>
    <property type="molecule type" value="Genomic_DNA"/>
</dbReference>
<dbReference type="HOGENOM" id="CLU_018869_1_1_11"/>
<dbReference type="InterPro" id="IPR012795">
    <property type="entry name" value="tRNA_Ile_lys_synt_N"/>
</dbReference>
<dbReference type="PANTHER" id="PTHR43033:SF1">
    <property type="entry name" value="TRNA(ILE)-LYSIDINE SYNTHASE-RELATED"/>
    <property type="match status" value="1"/>
</dbReference>